<keyword evidence="1" id="KW-1133">Transmembrane helix</keyword>
<evidence type="ECO:0000313" key="3">
    <source>
        <dbReference type="Proteomes" id="UP000611554"/>
    </source>
</evidence>
<name>A0ABQ2QW76_9ACTN</name>
<proteinExistence type="predicted"/>
<comment type="caution">
    <text evidence="2">The sequence shown here is derived from an EMBL/GenBank/DDBJ whole genome shotgun (WGS) entry which is preliminary data.</text>
</comment>
<feature type="transmembrane region" description="Helical" evidence="1">
    <location>
        <begin position="30"/>
        <end position="52"/>
    </location>
</feature>
<reference evidence="3" key="1">
    <citation type="journal article" date="2019" name="Int. J. Syst. Evol. Microbiol.">
        <title>The Global Catalogue of Microorganisms (GCM) 10K type strain sequencing project: providing services to taxonomists for standard genome sequencing and annotation.</title>
        <authorList>
            <consortium name="The Broad Institute Genomics Platform"/>
            <consortium name="The Broad Institute Genome Sequencing Center for Infectious Disease"/>
            <person name="Wu L."/>
            <person name="Ma J."/>
        </authorList>
    </citation>
    <scope>NUCLEOTIDE SEQUENCE [LARGE SCALE GENOMIC DNA]</scope>
    <source>
        <strain evidence="3">JCM 3115</strain>
    </source>
</reference>
<keyword evidence="1" id="KW-0472">Membrane</keyword>
<evidence type="ECO:0000313" key="2">
    <source>
        <dbReference type="EMBL" id="GGP97407.1"/>
    </source>
</evidence>
<accession>A0ABQ2QW76</accession>
<evidence type="ECO:0000256" key="1">
    <source>
        <dbReference type="SAM" id="Phobius"/>
    </source>
</evidence>
<keyword evidence="3" id="KW-1185">Reference proteome</keyword>
<keyword evidence="1" id="KW-0812">Transmembrane</keyword>
<dbReference type="EMBL" id="BMQJ01000006">
    <property type="protein sequence ID" value="GGP97407.1"/>
    <property type="molecule type" value="Genomic_DNA"/>
</dbReference>
<sequence>MVYVVTDAGRPAGERPGDPYAALWAVLRPLLVLALVVVPVLATTALLAGLLLGWPPGALASAAFLALPILVNLTDLFGARLGWPPLAWTAARIAEKRRPALAGPTEETPTDD</sequence>
<feature type="transmembrane region" description="Helical" evidence="1">
    <location>
        <begin position="58"/>
        <end position="78"/>
    </location>
</feature>
<organism evidence="2 3">
    <name type="scientific">Streptosporangium pseudovulgare</name>
    <dbReference type="NCBI Taxonomy" id="35765"/>
    <lineage>
        <taxon>Bacteria</taxon>
        <taxon>Bacillati</taxon>
        <taxon>Actinomycetota</taxon>
        <taxon>Actinomycetes</taxon>
        <taxon>Streptosporangiales</taxon>
        <taxon>Streptosporangiaceae</taxon>
        <taxon>Streptosporangium</taxon>
    </lineage>
</organism>
<protein>
    <submittedName>
        <fullName evidence="2">Uncharacterized protein</fullName>
    </submittedName>
</protein>
<gene>
    <name evidence="2" type="ORF">GCM10010140_29320</name>
</gene>
<dbReference type="Proteomes" id="UP000611554">
    <property type="component" value="Unassembled WGS sequence"/>
</dbReference>